<keyword evidence="3" id="KW-1185">Reference proteome</keyword>
<organism evidence="2 3">
    <name type="scientific">Dryococelus australis</name>
    <dbReference type="NCBI Taxonomy" id="614101"/>
    <lineage>
        <taxon>Eukaryota</taxon>
        <taxon>Metazoa</taxon>
        <taxon>Ecdysozoa</taxon>
        <taxon>Arthropoda</taxon>
        <taxon>Hexapoda</taxon>
        <taxon>Insecta</taxon>
        <taxon>Pterygota</taxon>
        <taxon>Neoptera</taxon>
        <taxon>Polyneoptera</taxon>
        <taxon>Phasmatodea</taxon>
        <taxon>Verophasmatodea</taxon>
        <taxon>Anareolatae</taxon>
        <taxon>Phasmatidae</taxon>
        <taxon>Eurycanthinae</taxon>
        <taxon>Dryococelus</taxon>
    </lineage>
</organism>
<feature type="compositionally biased region" description="Polar residues" evidence="1">
    <location>
        <begin position="201"/>
        <end position="216"/>
    </location>
</feature>
<protein>
    <submittedName>
        <fullName evidence="2">Uncharacterized protein</fullName>
    </submittedName>
</protein>
<evidence type="ECO:0000313" key="2">
    <source>
        <dbReference type="EMBL" id="KAJ8873995.1"/>
    </source>
</evidence>
<evidence type="ECO:0000313" key="3">
    <source>
        <dbReference type="Proteomes" id="UP001159363"/>
    </source>
</evidence>
<dbReference type="Proteomes" id="UP001159363">
    <property type="component" value="Chromosome 9"/>
</dbReference>
<sequence length="689" mass="76200">MKDLPCNTTNARYHFGKQICAFRDAQLTNLKYLSNSYTHDDTNTTQPFQSLACRGDGILTVRSSVARIIPALFLPQTRNAVPGSTERMKQRRNALLLETAVPRENPPADGSVRYSACMQISGFSHSGIDSGSSCWEATGYITALRCQFIRLEWGVGKPLREKTTPSAAPRNRTDDLSSANQTRYRMTKHTRLYKRRRQSVGHLSSCSGSLTAQGATATDRLRAPLTRDDNARGEDPPRVDPVRPSLRRRLDHPVQCINRVVNEIATARKCTCKVNTSANSSVNDDVRPVSHARRSDVIPPGIELETPRQVVVTLATLPPQTHTPLSTLASHQGEPGSITGRVTGFTPAGIVPDDAVGRRVFSRISSFSRPFIPASVLSGGSETNARGPASKQTPKSARALPHTRGRGVAERRTGFNTPPIHSGFSQVGIVPDDAAVRWVYPAPSFRVLLRTHLAFTLIGSRDLVCYALRLSGVVEGDPPRPPLLLERCAHGCLPHFWESRECRQRRDLLASQTSSRLLEFPIRLATTQECSGETGWRLSLPRRITRVGEYSRWRRKTLYILPQPSGQQYLMEVAWPSVREQIEVWTTTRDCGTTVGKVFVAKEGEPRENLSVTRNVHQSSPVRKPAMNPRGNLLAALPRGLPASHEISLTRAVCTVRFRPALAADGSRITELFQFRRTQLSKAAAELKG</sequence>
<name>A0ABQ9GPN8_9NEOP</name>
<feature type="compositionally biased region" description="Polar residues" evidence="1">
    <location>
        <begin position="378"/>
        <end position="395"/>
    </location>
</feature>
<dbReference type="EMBL" id="JARBHB010000010">
    <property type="protein sequence ID" value="KAJ8873995.1"/>
    <property type="molecule type" value="Genomic_DNA"/>
</dbReference>
<feature type="compositionally biased region" description="Basic residues" evidence="1">
    <location>
        <begin position="185"/>
        <end position="199"/>
    </location>
</feature>
<feature type="compositionally biased region" description="Basic and acidic residues" evidence="1">
    <location>
        <begin position="219"/>
        <end position="241"/>
    </location>
</feature>
<gene>
    <name evidence="2" type="ORF">PR048_024835</name>
</gene>
<feature type="region of interest" description="Disordered" evidence="1">
    <location>
        <begin position="377"/>
        <end position="417"/>
    </location>
</feature>
<feature type="region of interest" description="Disordered" evidence="1">
    <location>
        <begin position="159"/>
        <end position="244"/>
    </location>
</feature>
<comment type="caution">
    <text evidence="2">The sequence shown here is derived from an EMBL/GenBank/DDBJ whole genome shotgun (WGS) entry which is preliminary data.</text>
</comment>
<evidence type="ECO:0000256" key="1">
    <source>
        <dbReference type="SAM" id="MobiDB-lite"/>
    </source>
</evidence>
<accession>A0ABQ9GPN8</accession>
<reference evidence="2 3" key="1">
    <citation type="submission" date="2023-02" db="EMBL/GenBank/DDBJ databases">
        <title>LHISI_Scaffold_Assembly.</title>
        <authorList>
            <person name="Stuart O.P."/>
            <person name="Cleave R."/>
            <person name="Magrath M.J.L."/>
            <person name="Mikheyev A.S."/>
        </authorList>
    </citation>
    <scope>NUCLEOTIDE SEQUENCE [LARGE SCALE GENOMIC DNA]</scope>
    <source>
        <strain evidence="2">Daus_M_001</strain>
        <tissue evidence="2">Leg muscle</tissue>
    </source>
</reference>
<proteinExistence type="predicted"/>